<dbReference type="AlphaFoldDB" id="A0A5J4J1A5"/>
<dbReference type="Gene3D" id="3.10.450.50">
    <property type="match status" value="1"/>
</dbReference>
<name>A0A5J4J1A5_9BACI</name>
<evidence type="ECO:0000259" key="1">
    <source>
        <dbReference type="Pfam" id="PF14534"/>
    </source>
</evidence>
<dbReference type="Pfam" id="PF14534">
    <property type="entry name" value="DUF4440"/>
    <property type="match status" value="1"/>
</dbReference>
<dbReference type="Proteomes" id="UP000391919">
    <property type="component" value="Unassembled WGS sequence"/>
</dbReference>
<protein>
    <recommendedName>
        <fullName evidence="1">DUF4440 domain-containing protein</fullName>
    </recommendedName>
</protein>
<evidence type="ECO:0000313" key="2">
    <source>
        <dbReference type="EMBL" id="GER68832.1"/>
    </source>
</evidence>
<accession>A0A5J4J1A5</accession>
<comment type="caution">
    <text evidence="2">The sequence shown here is derived from an EMBL/GenBank/DDBJ whole genome shotgun (WGS) entry which is preliminary data.</text>
</comment>
<feature type="domain" description="DUF4440" evidence="1">
    <location>
        <begin position="11"/>
        <end position="109"/>
    </location>
</feature>
<keyword evidence="3" id="KW-1185">Reference proteome</keyword>
<evidence type="ECO:0000313" key="3">
    <source>
        <dbReference type="Proteomes" id="UP000391919"/>
    </source>
</evidence>
<dbReference type="EMBL" id="BKZQ01000002">
    <property type="protein sequence ID" value="GER68832.1"/>
    <property type="molecule type" value="Genomic_DNA"/>
</dbReference>
<sequence length="121" mass="14022">MVNQLSLKEHLEQLEEKLLQPEVRGSREELKKLLADNFFEIGSSGKILYKNEEIGEEGIGKVEMVLSDFEIHPLSEEIVLVTYHIFNKENGQHSLRSSIWKHTEGKWKMRFHQGTKTGDSN</sequence>
<dbReference type="InterPro" id="IPR027843">
    <property type="entry name" value="DUF4440"/>
</dbReference>
<reference evidence="2 3" key="1">
    <citation type="submission" date="2019-09" db="EMBL/GenBank/DDBJ databases">
        <title>Draft genome sequence of Bacillus sp. JC-7.</title>
        <authorList>
            <person name="Tanaka N."/>
            <person name="Shiwa Y."/>
            <person name="Fujita N."/>
            <person name="Tanasupawat S."/>
        </authorList>
    </citation>
    <scope>NUCLEOTIDE SEQUENCE [LARGE SCALE GENOMIC DNA]</scope>
    <source>
        <strain evidence="2 3">JC-7</strain>
    </source>
</reference>
<organism evidence="2 3">
    <name type="scientific">Weizmannia acidilactici</name>
    <dbReference type="NCBI Taxonomy" id="2607726"/>
    <lineage>
        <taxon>Bacteria</taxon>
        <taxon>Bacillati</taxon>
        <taxon>Bacillota</taxon>
        <taxon>Bacilli</taxon>
        <taxon>Bacillales</taxon>
        <taxon>Bacillaceae</taxon>
        <taxon>Heyndrickxia</taxon>
    </lineage>
</organism>
<proteinExistence type="predicted"/>
<dbReference type="InterPro" id="IPR032710">
    <property type="entry name" value="NTF2-like_dom_sf"/>
</dbReference>
<gene>
    <name evidence="2" type="ORF">BpJC7_01350</name>
</gene>
<dbReference type="SUPFAM" id="SSF54427">
    <property type="entry name" value="NTF2-like"/>
    <property type="match status" value="1"/>
</dbReference>
<dbReference type="RefSeq" id="WP_151681464.1">
    <property type="nucleotide sequence ID" value="NZ_BKZP01000008.1"/>
</dbReference>